<reference evidence="1" key="1">
    <citation type="journal article" date="2020" name="Nature">
        <title>Giant virus diversity and host interactions through global metagenomics.</title>
        <authorList>
            <person name="Schulz F."/>
            <person name="Roux S."/>
            <person name="Paez-Espino D."/>
            <person name="Jungbluth S."/>
            <person name="Walsh D.A."/>
            <person name="Denef V.J."/>
            <person name="McMahon K.D."/>
            <person name="Konstantinidis K.T."/>
            <person name="Eloe-Fadrosh E.A."/>
            <person name="Kyrpides N.C."/>
            <person name="Woyke T."/>
        </authorList>
    </citation>
    <scope>NUCLEOTIDE SEQUENCE</scope>
    <source>
        <strain evidence="1">GVMAG-M-3300023179-2</strain>
    </source>
</reference>
<accession>A0A6C0EDX0</accession>
<sequence length="43" mass="5148">MTQNNILNYIINAEYYSKMSLDNTTTICVYKYKWFDDTISLKS</sequence>
<organism evidence="1">
    <name type="scientific">viral metagenome</name>
    <dbReference type="NCBI Taxonomy" id="1070528"/>
    <lineage>
        <taxon>unclassified sequences</taxon>
        <taxon>metagenomes</taxon>
        <taxon>organismal metagenomes</taxon>
    </lineage>
</organism>
<name>A0A6C0EDX0_9ZZZZ</name>
<dbReference type="EMBL" id="MN739810">
    <property type="protein sequence ID" value="QHT27098.1"/>
    <property type="molecule type" value="Genomic_DNA"/>
</dbReference>
<dbReference type="AlphaFoldDB" id="A0A6C0EDX0"/>
<proteinExistence type="predicted"/>
<protein>
    <submittedName>
        <fullName evidence="1">Uncharacterized protein</fullName>
    </submittedName>
</protein>
<evidence type="ECO:0000313" key="1">
    <source>
        <dbReference type="EMBL" id="QHT27098.1"/>
    </source>
</evidence>